<keyword evidence="2" id="KW-1185">Reference proteome</keyword>
<reference evidence="1 2" key="1">
    <citation type="submission" date="2020-12" db="EMBL/GenBank/DDBJ databases">
        <title>Sphingomonas sp.</title>
        <authorList>
            <person name="Kim M.K."/>
        </authorList>
    </citation>
    <scope>NUCLEOTIDE SEQUENCE [LARGE SCALE GENOMIC DNA]</scope>
    <source>
        <strain evidence="1 2">BT552</strain>
    </source>
</reference>
<dbReference type="Proteomes" id="UP000763641">
    <property type="component" value="Unassembled WGS sequence"/>
</dbReference>
<dbReference type="Gene3D" id="3.40.50.12580">
    <property type="match status" value="1"/>
</dbReference>
<dbReference type="RefSeq" id="WP_204200554.1">
    <property type="nucleotide sequence ID" value="NZ_JAFEMC010000008.1"/>
</dbReference>
<gene>
    <name evidence="1" type="ORF">ILT43_18930</name>
</gene>
<name>A0ABS2DBY6_9SPHN</name>
<evidence type="ECO:0000313" key="2">
    <source>
        <dbReference type="Proteomes" id="UP000763641"/>
    </source>
</evidence>
<sequence length="457" mass="51645">MRNLAVILPYAVSIRDFVHTGTLDQLLSIPDVRMQIYTQNPALPEFDAIRSDRVSIFEMAEPHDSRVEQLLKTIYPLMFYDTFYYVRQALAASRLKRILAKGLVAMRRIIGTQRTLRLYARLLLATAPRPTANQIVGDPDLVIATRSTINSLDYGLLVEAARRRLPQLTAASSWDNFTTKGFFPFPVVRIVVWNRKMADELEQIFDVDADTIVEAGYPRLRLLENSGTIRDGPDYLGRIGLGSYRRFILYSASYAELTRVAGDPVPREYRLIREVAARLAPTLPNDTCILVRLHPFSKSEDESFFADIPHLRVFVPGRGDRYVERVMSEADEVHLAAQLRFSECIVSMASTMTIDALAVGRPVINVAFEPDGAAPGMISNFYRFNHFRDLIATVHLPLAHDANEVTRFVERSMTGSDALTDGDTPDMVAFEKLYVPENSRAYPNVVRRVVEELLIDA</sequence>
<evidence type="ECO:0000313" key="1">
    <source>
        <dbReference type="EMBL" id="MBM6578460.1"/>
    </source>
</evidence>
<comment type="caution">
    <text evidence="1">The sequence shown here is derived from an EMBL/GenBank/DDBJ whole genome shotgun (WGS) entry which is preliminary data.</text>
</comment>
<proteinExistence type="predicted"/>
<organism evidence="1 2">
    <name type="scientific">Sphingomonas longa</name>
    <dbReference type="NCBI Taxonomy" id="2778730"/>
    <lineage>
        <taxon>Bacteria</taxon>
        <taxon>Pseudomonadati</taxon>
        <taxon>Pseudomonadota</taxon>
        <taxon>Alphaproteobacteria</taxon>
        <taxon>Sphingomonadales</taxon>
        <taxon>Sphingomonadaceae</taxon>
        <taxon>Sphingomonas</taxon>
    </lineage>
</organism>
<dbReference type="EMBL" id="JAFEMC010000008">
    <property type="protein sequence ID" value="MBM6578460.1"/>
    <property type="molecule type" value="Genomic_DNA"/>
</dbReference>
<protein>
    <submittedName>
        <fullName evidence="1">Uncharacterized protein</fullName>
    </submittedName>
</protein>
<dbReference type="SUPFAM" id="SSF53756">
    <property type="entry name" value="UDP-Glycosyltransferase/glycogen phosphorylase"/>
    <property type="match status" value="1"/>
</dbReference>
<dbReference type="InterPro" id="IPR043148">
    <property type="entry name" value="TagF_C"/>
</dbReference>
<accession>A0ABS2DBY6</accession>